<evidence type="ECO:0000259" key="8">
    <source>
        <dbReference type="Pfam" id="PF02470"/>
    </source>
</evidence>
<dbReference type="PANTHER" id="PTHR30462">
    <property type="entry name" value="INTERMEMBRANE TRANSPORT PROTEIN PQIB-RELATED"/>
    <property type="match status" value="1"/>
</dbReference>
<name>A0A5C4NCU9_9RHOB</name>
<sequence>MTDPVPQIPVTSTRRSLWERASIVWLIPLAATVIAVGVAWQQLRDQGPLIDIVFEDAAGVVARETELRFRNVTVGLVERVRFTEGLDHVVVSVRVDPDVAPYVDEDAQFWVVRPEITTQRITGLETVLSGVFIEGSWDTTPGEIQDEYVGRATTPLLRAGQEGLEFTLRSVDGTLTSEVPILYQGVTVGQVGEPRVGEDGVSIIAPAVVFAPYDRLVTEATVFWDASGFALSVGAAGAEVSFDSLSSLIVGGLAFDTFVSGAQPAEDGDVFQAFLYEADARDSIFTDPNSPILNLSAVFSGNIAGLAVGAPVELNGLRVGEVTDVDGLLDPARFGDNEVHLQAVLALQPARLGLEGEEGRDEIFAILQERVAEEGLRARLATGSLLGGLKVELVEVPETGPAAIDLAALPFPALPVATSEITDIAGTAEGLLERVDNLPVEQLLDSAISFLDNASVLVGSEATRAIPAEVSALLGDIRGVTASPEVQALPEQISATIAEIDAAVAEIRGSLADLREQNAAGRILAAVDSANTTIQRFGEATEGVPQLIARLDAVAAKAEGLPVEALLAEVTGLSTEARTLLAQPGLQGLPAQIGTLSQEASATLAEARAILTDLDDGQLATRLSSAIAAGEDAARSIQAGADRLPQIVERINALVAKANGLPVEQLVVELTTLSASANALVSAESTQALPADLSAALTEVEALLREAREGGVVANANAALASAAAAAESLPALVERAGALLDQAGTAIGGLDTSGVVREAQAAIREVSDAANAVADLARAIERDPNSLIFGD</sequence>
<keyword evidence="5 7" id="KW-1133">Transmembrane helix</keyword>
<keyword evidence="2" id="KW-1003">Cell membrane</keyword>
<evidence type="ECO:0000256" key="4">
    <source>
        <dbReference type="ARBA" id="ARBA00022692"/>
    </source>
</evidence>
<keyword evidence="6 7" id="KW-0472">Membrane</keyword>
<dbReference type="EMBL" id="VDFV01000022">
    <property type="protein sequence ID" value="TNC69149.1"/>
    <property type="molecule type" value="Genomic_DNA"/>
</dbReference>
<comment type="caution">
    <text evidence="9">The sequence shown here is derived from an EMBL/GenBank/DDBJ whole genome shotgun (WGS) entry which is preliminary data.</text>
</comment>
<evidence type="ECO:0000256" key="1">
    <source>
        <dbReference type="ARBA" id="ARBA00004533"/>
    </source>
</evidence>
<dbReference type="InterPro" id="IPR051800">
    <property type="entry name" value="PqiA-PqiB_transport"/>
</dbReference>
<dbReference type="Pfam" id="PF02470">
    <property type="entry name" value="MlaD"/>
    <property type="match status" value="2"/>
</dbReference>
<gene>
    <name evidence="9" type="ORF">FHG71_14180</name>
</gene>
<evidence type="ECO:0000313" key="10">
    <source>
        <dbReference type="Proteomes" id="UP000305709"/>
    </source>
</evidence>
<dbReference type="Proteomes" id="UP000305709">
    <property type="component" value="Unassembled WGS sequence"/>
</dbReference>
<dbReference type="InterPro" id="IPR003399">
    <property type="entry name" value="Mce/MlaD"/>
</dbReference>
<evidence type="ECO:0000256" key="6">
    <source>
        <dbReference type="ARBA" id="ARBA00023136"/>
    </source>
</evidence>
<dbReference type="PANTHER" id="PTHR30462:SF0">
    <property type="entry name" value="INTERMEMBRANE TRANSPORT PROTEIN YEBT"/>
    <property type="match status" value="1"/>
</dbReference>
<keyword evidence="3" id="KW-0997">Cell inner membrane</keyword>
<dbReference type="OrthoDB" id="9806984at2"/>
<keyword evidence="10" id="KW-1185">Reference proteome</keyword>
<evidence type="ECO:0000256" key="3">
    <source>
        <dbReference type="ARBA" id="ARBA00022519"/>
    </source>
</evidence>
<dbReference type="GO" id="GO:0005886">
    <property type="term" value="C:plasma membrane"/>
    <property type="evidence" value="ECO:0007669"/>
    <property type="project" value="UniProtKB-SubCell"/>
</dbReference>
<feature type="transmembrane region" description="Helical" evidence="7">
    <location>
        <begin position="21"/>
        <end position="40"/>
    </location>
</feature>
<evidence type="ECO:0000313" key="9">
    <source>
        <dbReference type="EMBL" id="TNC69149.1"/>
    </source>
</evidence>
<organism evidence="9 10">
    <name type="scientific">Rubellimicrobium roseum</name>
    <dbReference type="NCBI Taxonomy" id="687525"/>
    <lineage>
        <taxon>Bacteria</taxon>
        <taxon>Pseudomonadati</taxon>
        <taxon>Pseudomonadota</taxon>
        <taxon>Alphaproteobacteria</taxon>
        <taxon>Rhodobacterales</taxon>
        <taxon>Roseobacteraceae</taxon>
        <taxon>Rubellimicrobium</taxon>
    </lineage>
</organism>
<feature type="domain" description="Mce/MlaD" evidence="8">
    <location>
        <begin position="301"/>
        <end position="394"/>
    </location>
</feature>
<keyword evidence="4 7" id="KW-0812">Transmembrane</keyword>
<evidence type="ECO:0000256" key="5">
    <source>
        <dbReference type="ARBA" id="ARBA00022989"/>
    </source>
</evidence>
<dbReference type="RefSeq" id="WP_139082348.1">
    <property type="nucleotide sequence ID" value="NZ_VDFV01000022.1"/>
</dbReference>
<protein>
    <submittedName>
        <fullName evidence="9">MCE family protein</fullName>
    </submittedName>
</protein>
<proteinExistence type="predicted"/>
<dbReference type="AlphaFoldDB" id="A0A5C4NCU9"/>
<comment type="subcellular location">
    <subcellularLocation>
        <location evidence="1">Cell inner membrane</location>
    </subcellularLocation>
</comment>
<accession>A0A5C4NCU9</accession>
<evidence type="ECO:0000256" key="7">
    <source>
        <dbReference type="SAM" id="Phobius"/>
    </source>
</evidence>
<feature type="domain" description="Mce/MlaD" evidence="8">
    <location>
        <begin position="48"/>
        <end position="123"/>
    </location>
</feature>
<reference evidence="9 10" key="1">
    <citation type="submission" date="2019-06" db="EMBL/GenBank/DDBJ databases">
        <authorList>
            <person name="Jiang L."/>
        </authorList>
    </citation>
    <scope>NUCLEOTIDE SEQUENCE [LARGE SCALE GENOMIC DNA]</scope>
    <source>
        <strain evidence="9 10">YIM 48858</strain>
    </source>
</reference>
<evidence type="ECO:0000256" key="2">
    <source>
        <dbReference type="ARBA" id="ARBA00022475"/>
    </source>
</evidence>